<name>A0A6M1LLD1_9PROT</name>
<evidence type="ECO:0000313" key="2">
    <source>
        <dbReference type="EMBL" id="NGM21017.1"/>
    </source>
</evidence>
<protein>
    <submittedName>
        <fullName evidence="2">EAL domain-containing protein</fullName>
    </submittedName>
</protein>
<dbReference type="EMBL" id="JAAIKB010000004">
    <property type="protein sequence ID" value="NGM21017.1"/>
    <property type="molecule type" value="Genomic_DNA"/>
</dbReference>
<evidence type="ECO:0000313" key="3">
    <source>
        <dbReference type="Proteomes" id="UP000475385"/>
    </source>
</evidence>
<dbReference type="SMART" id="SM00052">
    <property type="entry name" value="EAL"/>
    <property type="match status" value="1"/>
</dbReference>
<dbReference type="CDD" id="cd01948">
    <property type="entry name" value="EAL"/>
    <property type="match status" value="1"/>
</dbReference>
<dbReference type="RefSeq" id="WP_164694895.1">
    <property type="nucleotide sequence ID" value="NZ_JAAIKB010000004.1"/>
</dbReference>
<dbReference type="InterPro" id="IPR035919">
    <property type="entry name" value="EAL_sf"/>
</dbReference>
<comment type="caution">
    <text evidence="2">The sequence shown here is derived from an EMBL/GenBank/DDBJ whole genome shotgun (WGS) entry which is preliminary data.</text>
</comment>
<sequence>MIPPFAIAFQPIVDVETGLTIAQEALVRGREGQSAGSVLAAVPVPARYRVDAEIRRAALEEALRLGLPATTAALTLNLYPGCVADPDFGVRRTADDAAALGFPMDRLVFEISELEPVEDPEALAVELTALQRRGLRIALDDVGTGHARMPLLMVWRPDGAKIAREVIMGLDLDPQRQEQVRLTLAQLNAFGLVPVVEGVETVGEMRALRAMGVRAMQGYLFARPGVGVLPVPVVPDGAA</sequence>
<dbReference type="InterPro" id="IPR050706">
    <property type="entry name" value="Cyclic-di-GMP_PDE-like"/>
</dbReference>
<dbReference type="SUPFAM" id="SSF141868">
    <property type="entry name" value="EAL domain-like"/>
    <property type="match status" value="1"/>
</dbReference>
<accession>A0A6M1LLD1</accession>
<feature type="domain" description="EAL" evidence="1">
    <location>
        <begin position="1"/>
        <end position="238"/>
    </location>
</feature>
<dbReference type="AlphaFoldDB" id="A0A6M1LLD1"/>
<dbReference type="PANTHER" id="PTHR33121:SF15">
    <property type="entry name" value="BLUE LIGHT- AND TEMPERATURE-REGULATED ANTIREPRESSOR BLUF"/>
    <property type="match status" value="1"/>
</dbReference>
<dbReference type="GO" id="GO:0071111">
    <property type="term" value="F:cyclic-guanylate-specific phosphodiesterase activity"/>
    <property type="evidence" value="ECO:0007669"/>
    <property type="project" value="InterPro"/>
</dbReference>
<dbReference type="PROSITE" id="PS50883">
    <property type="entry name" value="EAL"/>
    <property type="match status" value="1"/>
</dbReference>
<dbReference type="Proteomes" id="UP000475385">
    <property type="component" value="Unassembled WGS sequence"/>
</dbReference>
<gene>
    <name evidence="2" type="ORF">G3576_13415</name>
</gene>
<dbReference type="Pfam" id="PF00563">
    <property type="entry name" value="EAL"/>
    <property type="match status" value="1"/>
</dbReference>
<proteinExistence type="predicted"/>
<keyword evidence="3" id="KW-1185">Reference proteome</keyword>
<reference evidence="2 3" key="1">
    <citation type="submission" date="2020-03" db="EMBL/GenBank/DDBJ databases">
        <title>Roseomonas stagni sp. nov., isolated from pond water in Japan.</title>
        <authorList>
            <person name="Furuhata K."/>
            <person name="Miyamoto H."/>
            <person name="Goto K."/>
        </authorList>
    </citation>
    <scope>NUCLEOTIDE SEQUENCE [LARGE SCALE GENOMIC DNA]</scope>
    <source>
        <strain evidence="2 3">PeD5</strain>
    </source>
</reference>
<dbReference type="InterPro" id="IPR001633">
    <property type="entry name" value="EAL_dom"/>
</dbReference>
<evidence type="ECO:0000259" key="1">
    <source>
        <dbReference type="PROSITE" id="PS50883"/>
    </source>
</evidence>
<dbReference type="PANTHER" id="PTHR33121">
    <property type="entry name" value="CYCLIC DI-GMP PHOSPHODIESTERASE PDEF"/>
    <property type="match status" value="1"/>
</dbReference>
<organism evidence="2 3">
    <name type="scientific">Falsiroseomonas algicola</name>
    <dbReference type="NCBI Taxonomy" id="2716930"/>
    <lineage>
        <taxon>Bacteria</taxon>
        <taxon>Pseudomonadati</taxon>
        <taxon>Pseudomonadota</taxon>
        <taxon>Alphaproteobacteria</taxon>
        <taxon>Acetobacterales</taxon>
        <taxon>Roseomonadaceae</taxon>
        <taxon>Falsiroseomonas</taxon>
    </lineage>
</organism>
<dbReference type="Gene3D" id="3.20.20.450">
    <property type="entry name" value="EAL domain"/>
    <property type="match status" value="1"/>
</dbReference>